<dbReference type="InterPro" id="IPR010839">
    <property type="entry name" value="AtuA_N"/>
</dbReference>
<dbReference type="EMBL" id="JAYJJU010000007">
    <property type="protein sequence ID" value="MEB3031840.1"/>
    <property type="molecule type" value="Genomic_DNA"/>
</dbReference>
<gene>
    <name evidence="3" type="ORF">KV113_09745</name>
</gene>
<dbReference type="PANTHER" id="PTHR47708">
    <property type="match status" value="1"/>
</dbReference>
<dbReference type="PANTHER" id="PTHR47708:SF2">
    <property type="entry name" value="SI:CH73-132F6.5"/>
    <property type="match status" value="1"/>
</dbReference>
<evidence type="ECO:0000313" key="3">
    <source>
        <dbReference type="EMBL" id="MEB3031840.1"/>
    </source>
</evidence>
<proteinExistence type="predicted"/>
<dbReference type="InterPro" id="IPR056362">
    <property type="entry name" value="AtuA-like_ferredoxin_dom"/>
</dbReference>
<comment type="caution">
    <text evidence="3">The sequence shown here is derived from an EMBL/GenBank/DDBJ whole genome shotgun (WGS) entry which is preliminary data.</text>
</comment>
<evidence type="ECO:0000259" key="2">
    <source>
        <dbReference type="Pfam" id="PF23544"/>
    </source>
</evidence>
<keyword evidence="4" id="KW-1185">Reference proteome</keyword>
<sequence length="599" mass="62793">MTTVTIGGAAGMWGDSYLATPQLLADGRCSYLIYESLAEITMAILTKAHMKDPEQGYARDVIRTIGQNLSGYLDRGVKVITNGGGINPRAAADVLRKAAADAGRPVSIATVTGDDVLPLLDTLRDSGLRESTRGTPVPQRPISMNAYLGARPIAAALAAGADIVVTGRCADSALVLGPLIHEFGWAAGDFDQLSQASLAGHLLECGPQSTGGLLTDWQATDSWANSGYPIAEVAADGTFVVTTAAGTDGLVDRRTVAEQLVYEIGDPAAYLLPDVVCDWTQVRLTEVGPNRVEVTGARGNAPTPTLKACAQVLDGSRAQIMFFLAGHDAVAKGRRVASDMLARFRTLLADTGFPDFRADHVDVIGAEDTYGPHAKSRAAREVWVRIAVSHDDAAALSAVIREFPSMGLSGPPGIGGGGALPTPSPVLRLDSFLVPRELLPARVEVDGRAVEVTDVPRELCESLDGPRGSDPEADPIEQAGTVEVPLRAIAHGRSGDKGADVNIGIIARRPEFEPVLHAQVTAKAVGEYLAHLGATSVQRYGLPGLHAVNFLLRDGLGAGGTASLRVDPQGKAVAQQLLEMPVRVPAAWQTLIATEECSS</sequence>
<evidence type="ECO:0000259" key="1">
    <source>
        <dbReference type="Pfam" id="PF07287"/>
    </source>
</evidence>
<dbReference type="Pfam" id="PF23544">
    <property type="entry name" value="AtuA_ferredoxin"/>
    <property type="match status" value="1"/>
</dbReference>
<dbReference type="Proteomes" id="UP001298593">
    <property type="component" value="Unassembled WGS sequence"/>
</dbReference>
<dbReference type="Pfam" id="PF07287">
    <property type="entry name" value="AtuA"/>
    <property type="match status" value="1"/>
</dbReference>
<name>A0ABU5XV75_9MYCO</name>
<reference evidence="3 4" key="1">
    <citation type="submission" date="2023-12" db="EMBL/GenBank/DDBJ databases">
        <title>Description of new species of Mycobacterium terrae complex isolated from sewage at the Sao Paulo Zoological Park Foundation in Brazil.</title>
        <authorList>
            <person name="Romagnoli C.L."/>
            <person name="Conceicao E.C."/>
            <person name="Machado E."/>
            <person name="Barreto L.B.P.F."/>
            <person name="Sharma A."/>
            <person name="Silva N.M."/>
            <person name="Marques L.E."/>
            <person name="Juliana M.A."/>
            <person name="Lourenco M.C.S."/>
            <person name="Digiampietri L.A."/>
            <person name="Suffys P.N."/>
            <person name="Viana-Niero C."/>
        </authorList>
    </citation>
    <scope>NUCLEOTIDE SEQUENCE [LARGE SCALE GENOMIC DNA]</scope>
    <source>
        <strain evidence="3 4">MYC340</strain>
    </source>
</reference>
<dbReference type="RefSeq" id="WP_329779995.1">
    <property type="nucleotide sequence ID" value="NZ_JAYJJU010000007.1"/>
</dbReference>
<organism evidence="3 4">
    <name type="scientific">[Mycobacterium] nativiensis</name>
    <dbReference type="NCBI Taxonomy" id="2855503"/>
    <lineage>
        <taxon>Bacteria</taxon>
        <taxon>Bacillati</taxon>
        <taxon>Actinomycetota</taxon>
        <taxon>Actinomycetes</taxon>
        <taxon>Mycobacteriales</taxon>
        <taxon>Mycobacteriaceae</taxon>
        <taxon>Mycolicibacter</taxon>
    </lineage>
</organism>
<protein>
    <submittedName>
        <fullName evidence="3">Acyclic terpene utilization AtuA family protein</fullName>
    </submittedName>
</protein>
<feature type="domain" description="AtuA-like ferredoxin-fold" evidence="2">
    <location>
        <begin position="484"/>
        <end position="582"/>
    </location>
</feature>
<feature type="domain" description="Acyclic terpene utilisation N-terminal" evidence="1">
    <location>
        <begin position="4"/>
        <end position="444"/>
    </location>
</feature>
<evidence type="ECO:0000313" key="4">
    <source>
        <dbReference type="Proteomes" id="UP001298593"/>
    </source>
</evidence>
<accession>A0ABU5XV75</accession>